<name>A0ABR3G3N2_9PEZI</name>
<keyword evidence="3" id="KW-1185">Reference proteome</keyword>
<feature type="compositionally biased region" description="Basic and acidic residues" evidence="1">
    <location>
        <begin position="67"/>
        <end position="77"/>
    </location>
</feature>
<feature type="region of interest" description="Disordered" evidence="1">
    <location>
        <begin position="64"/>
        <end position="87"/>
    </location>
</feature>
<proteinExistence type="predicted"/>
<evidence type="ECO:0000313" key="3">
    <source>
        <dbReference type="Proteomes" id="UP001447188"/>
    </source>
</evidence>
<evidence type="ECO:0000256" key="1">
    <source>
        <dbReference type="SAM" id="MobiDB-lite"/>
    </source>
</evidence>
<dbReference type="Proteomes" id="UP001447188">
    <property type="component" value="Unassembled WGS sequence"/>
</dbReference>
<gene>
    <name evidence="2" type="ORF">Q9L58_010624</name>
</gene>
<organism evidence="2 3">
    <name type="scientific">Discina gigas</name>
    <dbReference type="NCBI Taxonomy" id="1032678"/>
    <lineage>
        <taxon>Eukaryota</taxon>
        <taxon>Fungi</taxon>
        <taxon>Dikarya</taxon>
        <taxon>Ascomycota</taxon>
        <taxon>Pezizomycotina</taxon>
        <taxon>Pezizomycetes</taxon>
        <taxon>Pezizales</taxon>
        <taxon>Discinaceae</taxon>
        <taxon>Discina</taxon>
    </lineage>
</organism>
<protein>
    <submittedName>
        <fullName evidence="2">Uncharacterized protein</fullName>
    </submittedName>
</protein>
<evidence type="ECO:0000313" key="2">
    <source>
        <dbReference type="EMBL" id="KAL0630529.1"/>
    </source>
</evidence>
<comment type="caution">
    <text evidence="2">The sequence shown here is derived from an EMBL/GenBank/DDBJ whole genome shotgun (WGS) entry which is preliminary data.</text>
</comment>
<sequence length="87" mass="9625">FLLRLRNTLTINANRSLNEHSMVCYAASCREGNALGVIMSNTNDDEELTIESTPAFITILKTSFGDPDPKALRKELSPRTNKGRGID</sequence>
<dbReference type="EMBL" id="JBBBZM010000546">
    <property type="protein sequence ID" value="KAL0630529.1"/>
    <property type="molecule type" value="Genomic_DNA"/>
</dbReference>
<reference evidence="2 3" key="1">
    <citation type="submission" date="2024-02" db="EMBL/GenBank/DDBJ databases">
        <title>Discinaceae phylogenomics.</title>
        <authorList>
            <person name="Dirks A.C."/>
            <person name="James T.Y."/>
        </authorList>
    </citation>
    <scope>NUCLEOTIDE SEQUENCE [LARGE SCALE GENOMIC DNA]</scope>
    <source>
        <strain evidence="2 3">ACD0624</strain>
    </source>
</reference>
<feature type="non-terminal residue" evidence="2">
    <location>
        <position position="1"/>
    </location>
</feature>
<accession>A0ABR3G3N2</accession>